<organism evidence="2 3">
    <name type="scientific">Porphyromonas cangingivalis</name>
    <dbReference type="NCBI Taxonomy" id="36874"/>
    <lineage>
        <taxon>Bacteria</taxon>
        <taxon>Pseudomonadati</taxon>
        <taxon>Bacteroidota</taxon>
        <taxon>Bacteroidia</taxon>
        <taxon>Bacteroidales</taxon>
        <taxon>Porphyromonadaceae</taxon>
        <taxon>Porphyromonas</taxon>
    </lineage>
</organism>
<feature type="domain" description="LicD/FKTN/FKRP nucleotidyltransferase" evidence="1">
    <location>
        <begin position="57"/>
        <end position="139"/>
    </location>
</feature>
<evidence type="ECO:0000313" key="3">
    <source>
        <dbReference type="Proteomes" id="UP000189956"/>
    </source>
</evidence>
<dbReference type="Pfam" id="PF04991">
    <property type="entry name" value="LicD"/>
    <property type="match status" value="1"/>
</dbReference>
<evidence type="ECO:0000259" key="1">
    <source>
        <dbReference type="Pfam" id="PF04991"/>
    </source>
</evidence>
<dbReference type="PANTHER" id="PTHR13627">
    <property type="entry name" value="FUKUTIN RELATED PROTEIN"/>
    <property type="match status" value="1"/>
</dbReference>
<reference evidence="2 3" key="1">
    <citation type="submission" date="2017-02" db="EMBL/GenBank/DDBJ databases">
        <authorList>
            <person name="Peterson S.W."/>
        </authorList>
    </citation>
    <scope>NUCLEOTIDE SEQUENCE [LARGE SCALE GENOMIC DNA]</scope>
    <source>
        <strain evidence="2 3">ATCC 700135</strain>
    </source>
</reference>
<dbReference type="AlphaFoldDB" id="A0A1T4LU09"/>
<proteinExistence type="predicted"/>
<dbReference type="GO" id="GO:0009100">
    <property type="term" value="P:glycoprotein metabolic process"/>
    <property type="evidence" value="ECO:0007669"/>
    <property type="project" value="UniProtKB-ARBA"/>
</dbReference>
<accession>A0A1T4LU09</accession>
<protein>
    <submittedName>
        <fullName evidence="2">LicD family protein</fullName>
    </submittedName>
</protein>
<sequence>MKMRKYLPFYNNAKSGPLAWLRETLSEYGRKKSIKRQNRDLKRYHHEILKAFTDALKEIELPYWLDYGTLLGVIRDNSYVENDMDLDFGMYLHDYTPKITEALERHGFKREFDRLVDGGQVGRETVYTYKGVHTDIFFYDVRDGKMSTLVAFPEEGMDYDMMVEKYGGMRVYRTTHPYMSTKPYQYKDLSVHIPEDEHTYLVSCYGEGYKIKDPDYDYITFKAPNREVLSDKFSVIVYDK</sequence>
<dbReference type="InterPro" id="IPR052613">
    <property type="entry name" value="LicD_transferase"/>
</dbReference>
<name>A0A1T4LU09_PORCN</name>
<dbReference type="EMBL" id="FUWL01000009">
    <property type="protein sequence ID" value="SJZ58165.1"/>
    <property type="molecule type" value="Genomic_DNA"/>
</dbReference>
<evidence type="ECO:0000313" key="2">
    <source>
        <dbReference type="EMBL" id="SJZ58165.1"/>
    </source>
</evidence>
<dbReference type="RefSeq" id="WP_078735770.1">
    <property type="nucleotide sequence ID" value="NZ_FUWL01000009.1"/>
</dbReference>
<dbReference type="Proteomes" id="UP000189956">
    <property type="component" value="Unassembled WGS sequence"/>
</dbReference>
<dbReference type="PANTHER" id="PTHR13627:SF31">
    <property type="entry name" value="RIBITOL 5-PHOSPHATE TRANSFERASE FKRP"/>
    <property type="match status" value="1"/>
</dbReference>
<gene>
    <name evidence="2" type="ORF">SAMN02745205_01262</name>
</gene>
<dbReference type="InterPro" id="IPR007074">
    <property type="entry name" value="LicD/FKTN/FKRP_NTP_transf"/>
</dbReference>